<dbReference type="Gene3D" id="1.10.357.10">
    <property type="entry name" value="Tetracycline Repressor, domain 2"/>
    <property type="match status" value="1"/>
</dbReference>
<dbReference type="EMBL" id="JBICZW010000011">
    <property type="protein sequence ID" value="MFG3191188.1"/>
    <property type="molecule type" value="Genomic_DNA"/>
</dbReference>
<dbReference type="PRINTS" id="PR00455">
    <property type="entry name" value="HTHTETR"/>
</dbReference>
<dbReference type="PANTHER" id="PTHR30055">
    <property type="entry name" value="HTH-TYPE TRANSCRIPTIONAL REGULATOR RUTR"/>
    <property type="match status" value="1"/>
</dbReference>
<evidence type="ECO:0000313" key="6">
    <source>
        <dbReference type="EMBL" id="MFG3191188.1"/>
    </source>
</evidence>
<reference evidence="6 7" key="1">
    <citation type="submission" date="2024-10" db="EMBL/GenBank/DDBJ databases">
        <title>The Natural Products Discovery Center: Release of the First 8490 Sequenced Strains for Exploring Actinobacteria Biosynthetic Diversity.</title>
        <authorList>
            <person name="Kalkreuter E."/>
            <person name="Kautsar S.A."/>
            <person name="Yang D."/>
            <person name="Bader C.D."/>
            <person name="Teijaro C.N."/>
            <person name="Fluegel L."/>
            <person name="Davis C.M."/>
            <person name="Simpson J.R."/>
            <person name="Lauterbach L."/>
            <person name="Steele A.D."/>
            <person name="Gui C."/>
            <person name="Meng S."/>
            <person name="Li G."/>
            <person name="Viehrig K."/>
            <person name="Ye F."/>
            <person name="Su P."/>
            <person name="Kiefer A.F."/>
            <person name="Nichols A."/>
            <person name="Cepeda A.J."/>
            <person name="Yan W."/>
            <person name="Fan B."/>
            <person name="Jiang Y."/>
            <person name="Adhikari A."/>
            <person name="Zheng C.-J."/>
            <person name="Schuster L."/>
            <person name="Cowan T.M."/>
            <person name="Smanski M.J."/>
            <person name="Chevrette M.G."/>
            <person name="De Carvalho L.P.S."/>
            <person name="Shen B."/>
        </authorList>
    </citation>
    <scope>NUCLEOTIDE SEQUENCE [LARGE SCALE GENOMIC DNA]</scope>
    <source>
        <strain evidence="6 7">NPDC048229</strain>
    </source>
</reference>
<evidence type="ECO:0000256" key="2">
    <source>
        <dbReference type="ARBA" id="ARBA00023125"/>
    </source>
</evidence>
<gene>
    <name evidence="6" type="ORF">ACGFYS_19875</name>
</gene>
<dbReference type="SUPFAM" id="SSF48498">
    <property type="entry name" value="Tetracyclin repressor-like, C-terminal domain"/>
    <property type="match status" value="1"/>
</dbReference>
<dbReference type="Pfam" id="PF00440">
    <property type="entry name" value="TetR_N"/>
    <property type="match status" value="1"/>
</dbReference>
<accession>A0ABW7BUJ7</accession>
<name>A0ABW7BUJ7_9ACTN</name>
<keyword evidence="7" id="KW-1185">Reference proteome</keyword>
<feature type="DNA-binding region" description="H-T-H motif" evidence="4">
    <location>
        <begin position="35"/>
        <end position="54"/>
    </location>
</feature>
<feature type="domain" description="HTH tetR-type" evidence="5">
    <location>
        <begin position="12"/>
        <end position="72"/>
    </location>
</feature>
<evidence type="ECO:0000256" key="4">
    <source>
        <dbReference type="PROSITE-ProRule" id="PRU00335"/>
    </source>
</evidence>
<dbReference type="RefSeq" id="WP_189850052.1">
    <property type="nucleotide sequence ID" value="NZ_BMVV01000009.1"/>
</dbReference>
<dbReference type="PANTHER" id="PTHR30055:SF148">
    <property type="entry name" value="TETR-FAMILY TRANSCRIPTIONAL REGULATOR"/>
    <property type="match status" value="1"/>
</dbReference>
<dbReference type="InterPro" id="IPR050109">
    <property type="entry name" value="HTH-type_TetR-like_transc_reg"/>
</dbReference>
<dbReference type="PROSITE" id="PS50977">
    <property type="entry name" value="HTH_TETR_2"/>
    <property type="match status" value="1"/>
</dbReference>
<evidence type="ECO:0000256" key="3">
    <source>
        <dbReference type="ARBA" id="ARBA00023163"/>
    </source>
</evidence>
<comment type="caution">
    <text evidence="6">The sequence shown here is derived from an EMBL/GenBank/DDBJ whole genome shotgun (WGS) entry which is preliminary data.</text>
</comment>
<dbReference type="Pfam" id="PF16859">
    <property type="entry name" value="TetR_C_11"/>
    <property type="match status" value="1"/>
</dbReference>
<keyword evidence="1" id="KW-0805">Transcription regulation</keyword>
<dbReference type="SUPFAM" id="SSF46689">
    <property type="entry name" value="Homeodomain-like"/>
    <property type="match status" value="1"/>
</dbReference>
<dbReference type="InterPro" id="IPR009057">
    <property type="entry name" value="Homeodomain-like_sf"/>
</dbReference>
<dbReference type="Gene3D" id="1.10.10.60">
    <property type="entry name" value="Homeodomain-like"/>
    <property type="match status" value="1"/>
</dbReference>
<sequence length="201" mass="21751">MNPTPNPQRRSEKSHRAILDAAMELCVEHGYGNVTVEAIAARAGVSKKTIYRWWPTKGAVVLEAFVELAGTATRFPDTGDVVADLRTQMTAVLANILSGPRASVYAGIIAETQHDPALARELRAQLLDPRVAAARDRLRLARDHGQLAPDADVEMVVDLLYGPLYYRLLLHLGPYPPARLRAHVAHVLGSFAPAPPASAAP</sequence>
<evidence type="ECO:0000259" key="5">
    <source>
        <dbReference type="PROSITE" id="PS50977"/>
    </source>
</evidence>
<keyword evidence="2 4" id="KW-0238">DNA-binding</keyword>
<dbReference type="InterPro" id="IPR011075">
    <property type="entry name" value="TetR_C"/>
</dbReference>
<dbReference type="Proteomes" id="UP001604282">
    <property type="component" value="Unassembled WGS sequence"/>
</dbReference>
<dbReference type="InterPro" id="IPR036271">
    <property type="entry name" value="Tet_transcr_reg_TetR-rel_C_sf"/>
</dbReference>
<organism evidence="6 7">
    <name type="scientific">Streptomyces omiyaensis</name>
    <dbReference type="NCBI Taxonomy" id="68247"/>
    <lineage>
        <taxon>Bacteria</taxon>
        <taxon>Bacillati</taxon>
        <taxon>Actinomycetota</taxon>
        <taxon>Actinomycetes</taxon>
        <taxon>Kitasatosporales</taxon>
        <taxon>Streptomycetaceae</taxon>
        <taxon>Streptomyces</taxon>
    </lineage>
</organism>
<protein>
    <submittedName>
        <fullName evidence="6">TetR/AcrR family transcriptional regulator</fullName>
    </submittedName>
</protein>
<proteinExistence type="predicted"/>
<dbReference type="InterPro" id="IPR001647">
    <property type="entry name" value="HTH_TetR"/>
</dbReference>
<evidence type="ECO:0000256" key="1">
    <source>
        <dbReference type="ARBA" id="ARBA00023015"/>
    </source>
</evidence>
<keyword evidence="3" id="KW-0804">Transcription</keyword>
<evidence type="ECO:0000313" key="7">
    <source>
        <dbReference type="Proteomes" id="UP001604282"/>
    </source>
</evidence>